<dbReference type="InterPro" id="IPR000835">
    <property type="entry name" value="HTH_MarR-typ"/>
</dbReference>
<proteinExistence type="inferred from homology"/>
<dbReference type="PANTHER" id="PTHR18964">
    <property type="entry name" value="ROK (REPRESSOR, ORF, KINASE) FAMILY"/>
    <property type="match status" value="1"/>
</dbReference>
<organism evidence="3 4">
    <name type="scientific">Microlunatus elymi</name>
    <dbReference type="NCBI Taxonomy" id="2596828"/>
    <lineage>
        <taxon>Bacteria</taxon>
        <taxon>Bacillati</taxon>
        <taxon>Actinomycetota</taxon>
        <taxon>Actinomycetes</taxon>
        <taxon>Propionibacteriales</taxon>
        <taxon>Propionibacteriaceae</taxon>
        <taxon>Microlunatus</taxon>
    </lineage>
</organism>
<dbReference type="RefSeq" id="WP_143988386.1">
    <property type="nucleotide sequence ID" value="NZ_CP041692.1"/>
</dbReference>
<dbReference type="Proteomes" id="UP000319263">
    <property type="component" value="Chromosome"/>
</dbReference>
<dbReference type="PANTHER" id="PTHR18964:SF149">
    <property type="entry name" value="BIFUNCTIONAL UDP-N-ACETYLGLUCOSAMINE 2-EPIMERASE_N-ACETYLMANNOSAMINE KINASE"/>
    <property type="match status" value="1"/>
</dbReference>
<evidence type="ECO:0000259" key="2">
    <source>
        <dbReference type="Pfam" id="PF12802"/>
    </source>
</evidence>
<name>A0A516Q4S6_9ACTN</name>
<dbReference type="SUPFAM" id="SSF53067">
    <property type="entry name" value="Actin-like ATPase domain"/>
    <property type="match status" value="1"/>
</dbReference>
<dbReference type="OrthoDB" id="3225083at2"/>
<dbReference type="Pfam" id="PF12802">
    <property type="entry name" value="MarR_2"/>
    <property type="match status" value="1"/>
</dbReference>
<evidence type="ECO:0000313" key="4">
    <source>
        <dbReference type="Proteomes" id="UP000319263"/>
    </source>
</evidence>
<dbReference type="AlphaFoldDB" id="A0A516Q4S6"/>
<gene>
    <name evidence="3" type="ORF">FOE78_23350</name>
</gene>
<dbReference type="GO" id="GO:0003700">
    <property type="term" value="F:DNA-binding transcription factor activity"/>
    <property type="evidence" value="ECO:0007669"/>
    <property type="project" value="InterPro"/>
</dbReference>
<dbReference type="SUPFAM" id="SSF46785">
    <property type="entry name" value="Winged helix' DNA-binding domain"/>
    <property type="match status" value="1"/>
</dbReference>
<dbReference type="Gene3D" id="3.30.420.40">
    <property type="match status" value="2"/>
</dbReference>
<dbReference type="InterPro" id="IPR043129">
    <property type="entry name" value="ATPase_NBD"/>
</dbReference>
<comment type="similarity">
    <text evidence="1">Belongs to the ROK (NagC/XylR) family.</text>
</comment>
<dbReference type="EMBL" id="CP041692">
    <property type="protein sequence ID" value="QDP98447.1"/>
    <property type="molecule type" value="Genomic_DNA"/>
</dbReference>
<dbReference type="Pfam" id="PF00480">
    <property type="entry name" value="ROK"/>
    <property type="match status" value="1"/>
</dbReference>
<accession>A0A516Q4S6</accession>
<keyword evidence="4" id="KW-1185">Reference proteome</keyword>
<protein>
    <submittedName>
        <fullName evidence="3">ROK family transcriptional regulator</fullName>
    </submittedName>
</protein>
<feature type="domain" description="HTH marR-type" evidence="2">
    <location>
        <begin position="20"/>
        <end position="66"/>
    </location>
</feature>
<dbReference type="InterPro" id="IPR036390">
    <property type="entry name" value="WH_DNA-bd_sf"/>
</dbReference>
<dbReference type="InterPro" id="IPR000600">
    <property type="entry name" value="ROK"/>
</dbReference>
<evidence type="ECO:0000313" key="3">
    <source>
        <dbReference type="EMBL" id="QDP98447.1"/>
    </source>
</evidence>
<reference evidence="3 4" key="1">
    <citation type="submission" date="2019-07" db="EMBL/GenBank/DDBJ databases">
        <title>Microlunatus dokdonensis sp. nov. isolated from the rhizospheric soil of the wild plant Elymus tsukushiensis.</title>
        <authorList>
            <person name="Ghim S.-Y."/>
            <person name="Hwang Y.-J."/>
            <person name="Son J.-S."/>
            <person name="Shin J.-H."/>
        </authorList>
    </citation>
    <scope>NUCLEOTIDE SEQUENCE [LARGE SCALE GENOMIC DNA]</scope>
    <source>
        <strain evidence="3 4">KUDC0627</strain>
    </source>
</reference>
<dbReference type="Gene3D" id="1.10.10.10">
    <property type="entry name" value="Winged helix-like DNA-binding domain superfamily/Winged helix DNA-binding domain"/>
    <property type="match status" value="1"/>
</dbReference>
<sequence length="411" mass="43408">MSSSVATRRAASQGRIADFNQTVILNAIRRSPDGVSRVELAAATGLSAQAVTNIVRQLLASGLIAEGRRAPIARGKPRTMLNLNPDGQYAIGVHLDPAVITYVILNLVGETLAHASRPTPADPDPELTTREIVAQIEELITETGVSRGKIVGVGMAAPGPIDVDRGVLVDPPNLSGWQSVPLRDAVRDAVDLPVLLDKDVTAAASAEKWQGGGGNFLFFYLGTGVGAGLVLNDEVFRGKTHNSGQIGNMIVSNDGLPCSCGYTGCLGEGSHPRRLVQHGLAVGALDDDVDLDDRLQVEAALVQLADNALTGRAEAIGVMDEMVRGILKGCEDITLLLDLDRIVFGGPHWRTLSPFFTEERFSELYRRHALQSIQPITVSGTRIGEDVGAVGAASLVLDHTFSTNPAVLLAG</sequence>
<dbReference type="KEGG" id="mik:FOE78_23350"/>
<dbReference type="InterPro" id="IPR036388">
    <property type="entry name" value="WH-like_DNA-bd_sf"/>
</dbReference>
<evidence type="ECO:0000256" key="1">
    <source>
        <dbReference type="ARBA" id="ARBA00006479"/>
    </source>
</evidence>